<dbReference type="SMART" id="SM00004">
    <property type="entry name" value="NL"/>
    <property type="match status" value="2"/>
</dbReference>
<feature type="compositionally biased region" description="Polar residues" evidence="12">
    <location>
        <begin position="253"/>
        <end position="262"/>
    </location>
</feature>
<evidence type="ECO:0000259" key="16">
    <source>
        <dbReference type="PROSITE" id="PS50258"/>
    </source>
</evidence>
<dbReference type="Gene3D" id="4.10.470.20">
    <property type="match status" value="2"/>
</dbReference>
<dbReference type="InterPro" id="IPR036770">
    <property type="entry name" value="Ankyrin_rpt-contain_sf"/>
</dbReference>
<comment type="subcellular location">
    <subcellularLocation>
        <location evidence="9">Endomembrane system</location>
        <topology evidence="9">Single-pass type I membrane protein</topology>
    </subcellularLocation>
</comment>
<dbReference type="GO" id="GO:0005112">
    <property type="term" value="F:Notch binding"/>
    <property type="evidence" value="ECO:0007669"/>
    <property type="project" value="TreeGrafter"/>
</dbReference>
<evidence type="ECO:0000256" key="1">
    <source>
        <dbReference type="ARBA" id="ARBA00022536"/>
    </source>
</evidence>
<evidence type="ECO:0000256" key="8">
    <source>
        <dbReference type="ARBA" id="ARBA00023180"/>
    </source>
</evidence>
<feature type="disulfide bond" evidence="11">
    <location>
        <begin position="147"/>
        <end position="156"/>
    </location>
</feature>
<feature type="domain" description="EGF-like" evidence="15">
    <location>
        <begin position="28"/>
        <end position="80"/>
    </location>
</feature>
<evidence type="ECO:0008006" key="19">
    <source>
        <dbReference type="Google" id="ProtNLM"/>
    </source>
</evidence>
<dbReference type="PROSITE" id="PS50297">
    <property type="entry name" value="ANK_REP_REGION"/>
    <property type="match status" value="1"/>
</dbReference>
<dbReference type="FunFam" id="2.10.25.10:FF:000012">
    <property type="entry name" value="Delta-like protein"/>
    <property type="match status" value="1"/>
</dbReference>
<dbReference type="SMART" id="SM00179">
    <property type="entry name" value="EGF_CA"/>
    <property type="match status" value="3"/>
</dbReference>
<dbReference type="PROSITE" id="PS01186">
    <property type="entry name" value="EGF_2"/>
    <property type="match status" value="4"/>
</dbReference>
<dbReference type="InterPro" id="IPR001881">
    <property type="entry name" value="EGF-like_Ca-bd_dom"/>
</dbReference>
<feature type="region of interest" description="Disordered" evidence="12">
    <location>
        <begin position="253"/>
        <end position="276"/>
    </location>
</feature>
<feature type="repeat" description="ANK" evidence="10">
    <location>
        <begin position="992"/>
        <end position="1024"/>
    </location>
</feature>
<dbReference type="SUPFAM" id="SSF48403">
    <property type="entry name" value="Ankyrin repeat"/>
    <property type="match status" value="1"/>
</dbReference>
<dbReference type="Proteomes" id="UP000308267">
    <property type="component" value="Unassembled WGS sequence"/>
</dbReference>
<reference evidence="17 18" key="1">
    <citation type="journal article" date="2019" name="BMC Genomics">
        <title>New insights from Opisthorchis felineus genome: update on genomics of the epidemiologically important liver flukes.</title>
        <authorList>
            <person name="Ershov N.I."/>
            <person name="Mordvinov V.A."/>
            <person name="Prokhortchouk E.B."/>
            <person name="Pakharukova M.Y."/>
            <person name="Gunbin K.V."/>
            <person name="Ustyantsev K."/>
            <person name="Genaev M.A."/>
            <person name="Blinov A.G."/>
            <person name="Mazur A."/>
            <person name="Boulygina E."/>
            <person name="Tsygankova S."/>
            <person name="Khrameeva E."/>
            <person name="Chekanov N."/>
            <person name="Fan G."/>
            <person name="Xiao A."/>
            <person name="Zhang H."/>
            <person name="Xu X."/>
            <person name="Yang H."/>
            <person name="Solovyev V."/>
            <person name="Lee S.M."/>
            <person name="Liu X."/>
            <person name="Afonnikov D.A."/>
            <person name="Skryabin K.G."/>
        </authorList>
    </citation>
    <scope>NUCLEOTIDE SEQUENCE [LARGE SCALE GENOMIC DNA]</scope>
    <source>
        <strain evidence="17">AK-0245</strain>
        <tissue evidence="17">Whole organism</tissue>
    </source>
</reference>
<dbReference type="Pfam" id="PF12796">
    <property type="entry name" value="Ank_2"/>
    <property type="match status" value="2"/>
</dbReference>
<dbReference type="PRINTS" id="PR01983">
    <property type="entry name" value="NOTCH"/>
</dbReference>
<accession>A0A4S2L794</accession>
<organism evidence="17 18">
    <name type="scientific">Opisthorchis felineus</name>
    <dbReference type="NCBI Taxonomy" id="147828"/>
    <lineage>
        <taxon>Eukaryota</taxon>
        <taxon>Metazoa</taxon>
        <taxon>Spiralia</taxon>
        <taxon>Lophotrochozoa</taxon>
        <taxon>Platyhelminthes</taxon>
        <taxon>Trematoda</taxon>
        <taxon>Digenea</taxon>
        <taxon>Opisthorchiida</taxon>
        <taxon>Opisthorchiata</taxon>
        <taxon>Opisthorchiidae</taxon>
        <taxon>Opisthorchis</taxon>
    </lineage>
</organism>
<keyword evidence="1 11" id="KW-0245">EGF-like domain</keyword>
<keyword evidence="4" id="KW-0677">Repeat</keyword>
<evidence type="ECO:0000256" key="3">
    <source>
        <dbReference type="ARBA" id="ARBA00022729"/>
    </source>
</evidence>
<dbReference type="InterPro" id="IPR002110">
    <property type="entry name" value="Ankyrin_rpt"/>
</dbReference>
<feature type="chain" id="PRO_5020229046" description="Notch receptor protein" evidence="14">
    <location>
        <begin position="23"/>
        <end position="1228"/>
    </location>
</feature>
<protein>
    <recommendedName>
        <fullName evidence="19">Notch receptor protein</fullName>
    </recommendedName>
</protein>
<evidence type="ECO:0000256" key="7">
    <source>
        <dbReference type="ARBA" id="ARBA00023157"/>
    </source>
</evidence>
<dbReference type="SMART" id="SM00181">
    <property type="entry name" value="EGF"/>
    <property type="match status" value="5"/>
</dbReference>
<dbReference type="PROSITE" id="PS50258">
    <property type="entry name" value="LNR"/>
    <property type="match status" value="1"/>
</dbReference>
<feature type="region of interest" description="Disordered" evidence="12">
    <location>
        <begin position="773"/>
        <end position="809"/>
    </location>
</feature>
<keyword evidence="3 14" id="KW-0732">Signal</keyword>
<feature type="disulfide bond" evidence="11">
    <location>
        <begin position="238"/>
        <end position="247"/>
    </location>
</feature>
<dbReference type="Pfam" id="PF00008">
    <property type="entry name" value="EGF"/>
    <property type="match status" value="2"/>
</dbReference>
<evidence type="ECO:0000256" key="10">
    <source>
        <dbReference type="PROSITE-ProRule" id="PRU00023"/>
    </source>
</evidence>
<evidence type="ECO:0000256" key="9">
    <source>
        <dbReference type="ARBA" id="ARBA00046288"/>
    </source>
</evidence>
<dbReference type="SMART" id="SM00248">
    <property type="entry name" value="ANK"/>
    <property type="match status" value="4"/>
</dbReference>
<dbReference type="InterPro" id="IPR035993">
    <property type="entry name" value="Notch-like_dom_sf"/>
</dbReference>
<gene>
    <name evidence="17" type="ORF">CRM22_009516</name>
</gene>
<dbReference type="InterPro" id="IPR000742">
    <property type="entry name" value="EGF"/>
</dbReference>
<dbReference type="SUPFAM" id="SSF90193">
    <property type="entry name" value="Notch domain"/>
    <property type="match status" value="2"/>
</dbReference>
<feature type="transmembrane region" description="Helical" evidence="13">
    <location>
        <begin position="568"/>
        <end position="590"/>
    </location>
</feature>
<keyword evidence="5 13" id="KW-1133">Transmembrane helix</keyword>
<dbReference type="STRING" id="147828.A0A4S2L794"/>
<dbReference type="CDD" id="cd00054">
    <property type="entry name" value="EGF_CA"/>
    <property type="match status" value="4"/>
</dbReference>
<keyword evidence="6 13" id="KW-0472">Membrane</keyword>
<dbReference type="EMBL" id="SJOL01009179">
    <property type="protein sequence ID" value="TGZ58640.1"/>
    <property type="molecule type" value="Genomic_DNA"/>
</dbReference>
<feature type="domain" description="EGF-like" evidence="15">
    <location>
        <begin position="212"/>
        <end position="248"/>
    </location>
</feature>
<dbReference type="PANTHER" id="PTHR12916">
    <property type="entry name" value="CYTOCHROME C OXIDASE POLYPEPTIDE VIC-2"/>
    <property type="match status" value="1"/>
</dbReference>
<dbReference type="PANTHER" id="PTHR12916:SF4">
    <property type="entry name" value="UNINFLATABLE, ISOFORM C"/>
    <property type="match status" value="1"/>
</dbReference>
<dbReference type="FunFam" id="2.10.25.10:FF:000373">
    <property type="entry name" value="sushi, nidogen and EGF-like domain-containing protein 1"/>
    <property type="match status" value="1"/>
</dbReference>
<dbReference type="PROSITE" id="PS00022">
    <property type="entry name" value="EGF_1"/>
    <property type="match status" value="5"/>
</dbReference>
<evidence type="ECO:0000256" key="12">
    <source>
        <dbReference type="SAM" id="MobiDB-lite"/>
    </source>
</evidence>
<keyword evidence="7 11" id="KW-1015">Disulfide bond</keyword>
<dbReference type="GO" id="GO:0007219">
    <property type="term" value="P:Notch signaling pathway"/>
    <property type="evidence" value="ECO:0007669"/>
    <property type="project" value="TreeGrafter"/>
</dbReference>
<dbReference type="InterPro" id="IPR000800">
    <property type="entry name" value="Notch_dom"/>
</dbReference>
<dbReference type="PROSITE" id="PS50088">
    <property type="entry name" value="ANK_REPEAT"/>
    <property type="match status" value="2"/>
</dbReference>
<evidence type="ECO:0000256" key="13">
    <source>
        <dbReference type="SAM" id="Phobius"/>
    </source>
</evidence>
<dbReference type="OrthoDB" id="430340at2759"/>
<evidence type="ECO:0000313" key="18">
    <source>
        <dbReference type="Proteomes" id="UP000308267"/>
    </source>
</evidence>
<evidence type="ECO:0000256" key="4">
    <source>
        <dbReference type="ARBA" id="ARBA00022737"/>
    </source>
</evidence>
<dbReference type="Gene3D" id="2.10.25.10">
    <property type="entry name" value="Laminin"/>
    <property type="match status" value="5"/>
</dbReference>
<dbReference type="AlphaFoldDB" id="A0A4S2L794"/>
<feature type="domain" description="EGF-like" evidence="15">
    <location>
        <begin position="120"/>
        <end position="157"/>
    </location>
</feature>
<evidence type="ECO:0000256" key="11">
    <source>
        <dbReference type="PROSITE-ProRule" id="PRU00076"/>
    </source>
</evidence>
<feature type="disulfide bond" evidence="11">
    <location>
        <begin position="70"/>
        <end position="79"/>
    </location>
</feature>
<name>A0A4S2L794_OPIFE</name>
<dbReference type="Pfam" id="PF00066">
    <property type="entry name" value="Notch"/>
    <property type="match status" value="2"/>
</dbReference>
<keyword evidence="18" id="KW-1185">Reference proteome</keyword>
<dbReference type="PROSITE" id="PS50026">
    <property type="entry name" value="EGF_3"/>
    <property type="match status" value="5"/>
</dbReference>
<evidence type="ECO:0000256" key="6">
    <source>
        <dbReference type="ARBA" id="ARBA00023136"/>
    </source>
</evidence>
<evidence type="ECO:0000259" key="15">
    <source>
        <dbReference type="PROSITE" id="PS50026"/>
    </source>
</evidence>
<dbReference type="Gene3D" id="1.25.40.20">
    <property type="entry name" value="Ankyrin repeat-containing domain"/>
    <property type="match status" value="1"/>
</dbReference>
<feature type="domain" description="EGF-like" evidence="15">
    <location>
        <begin position="82"/>
        <end position="119"/>
    </location>
</feature>
<evidence type="ECO:0000256" key="14">
    <source>
        <dbReference type="SAM" id="SignalP"/>
    </source>
</evidence>
<dbReference type="SUPFAM" id="SSF57196">
    <property type="entry name" value="EGF/Laminin"/>
    <property type="match status" value="4"/>
</dbReference>
<feature type="domain" description="LNR" evidence="16">
    <location>
        <begin position="325"/>
        <end position="372"/>
    </location>
</feature>
<feature type="disulfide bond" evidence="11">
    <location>
        <begin position="109"/>
        <end position="118"/>
    </location>
</feature>
<keyword evidence="2 13" id="KW-0812">Transmembrane</keyword>
<keyword evidence="10" id="KW-0040">ANK repeat</keyword>
<proteinExistence type="predicted"/>
<dbReference type="GO" id="GO:0005509">
    <property type="term" value="F:calcium ion binding"/>
    <property type="evidence" value="ECO:0007669"/>
    <property type="project" value="InterPro"/>
</dbReference>
<feature type="domain" description="EGF-like" evidence="15">
    <location>
        <begin position="159"/>
        <end position="210"/>
    </location>
</feature>
<feature type="disulfide bond" evidence="11">
    <location>
        <begin position="200"/>
        <end position="209"/>
    </location>
</feature>
<evidence type="ECO:0000256" key="2">
    <source>
        <dbReference type="ARBA" id="ARBA00022692"/>
    </source>
</evidence>
<keyword evidence="8" id="KW-0325">Glycoprotein</keyword>
<sequence length="1228" mass="135453">MVYVRSPHQLSLWIVFNFAILGQKTSQQSDPCANQPCQNNGTCILVDEAGAWIETSLNEPTNAFDYKCLCSNGWTGQNCTEDVDDCIREPCKNGGVCEDRPDMRYACHCAPGFVGRRCEFVDPCITEPCEHGARCQVDILGRFTCHCSTWYHGPRCEMEQNPCYPENPCIGPGAVCAVVRSERMVNRVLTPLVIDFNCTCGPGYHGRYCDVKADLCEPNVCQNGGKCIDRGTNSMCICPAGYTGSRCEVNSSAEASTSNPRKNFSRENRPARFPMNNIKDLSDPNNRCSACPPDFAGDGICQVDCLLKGCAGPRELEDCEPWSKCHDGAEAGTAFPSKQCIEKFHDSRCDEQCSNPACHFDGFDCAYNSSYCQETAYCLENYADGICNAACSGSSCGFDGGDCIPHFGLSNASSFAVNSHTPEPILLLVVLNNSMATFTTHRQVVLFTLASLLHSVVRVWKDRQSGIEMLANLSNKGGVKMVLAVWTDPDNRASTPSCVGASECTTNPVARLSDLELTRYIRAALSTPNNHMPVALKHLVSITDEARLNFFTDSRQTESGWLRSGEVIGLYVCLCILTTIVILLVIFLVLQRDPWKRHAMKRVHTTGIWCPPGPFTFKGIQTISSSYATQSTRSDKVLLKQQDQSLLSALDSSDPRTSATTAQYRYQNCQHPLTSLTNPSAEPLEKTDFGDKSLLDNFSLGSDSTITHDHGRWYRECSGSAGHTRRCGATSDLNTPPTKHARLNEDSYHLDINAEDEKDRLLDGTFKSYQHAEFSPPSISVPQAASKCHTHGSCSNKTDLSSADPTVDHASEKRNLQRRLHHVLQRQDGLHPLSPNSITLSSNVLQSENQQSYSVHPVGGAEIASRNSQSMEYISPTSGSDIHTLVDRGTGETLLHLAGRYNGGQDIIFSLPHLMCSDDFGEKCACVMWLDHHGRTALTNAAAANALETTAALYQLEREALSQNRTLLIGQSTDQSQLSAKARRRNKQSELRKSTPLIAAVQAGNEELVRHLVDEGYPIVGVDDFGRNVVHWASVTNAIEILQRLAQCKGFHRLVNARDDYDRTPLMLATREGCEQAVQFLLDHKANVLTMDCTDSDALAIAKAKGFDDIERLLLQRHAEDNEETLRLTDNPHLPFPNVTTPPEPTELSEFSELGTHSTGELEQQSAILHPDQCSKAPLETNYRFEKPRPEDSKSPHLTNYLKFAVPKTTSEFICKLPGREVTKISPK</sequence>
<evidence type="ECO:0000256" key="5">
    <source>
        <dbReference type="ARBA" id="ARBA00022989"/>
    </source>
</evidence>
<comment type="caution">
    <text evidence="11">Lacks conserved residue(s) required for the propagation of feature annotation.</text>
</comment>
<feature type="compositionally biased region" description="Polar residues" evidence="12">
    <location>
        <begin position="792"/>
        <end position="804"/>
    </location>
</feature>
<feature type="repeat" description="ANK" evidence="10">
    <location>
        <begin position="1061"/>
        <end position="1093"/>
    </location>
</feature>
<comment type="caution">
    <text evidence="17">The sequence shown here is derived from an EMBL/GenBank/DDBJ whole genome shotgun (WGS) entry which is preliminary data.</text>
</comment>
<evidence type="ECO:0000313" key="17">
    <source>
        <dbReference type="EMBL" id="TGZ58640.1"/>
    </source>
</evidence>
<dbReference type="GO" id="GO:0012505">
    <property type="term" value="C:endomembrane system"/>
    <property type="evidence" value="ECO:0007669"/>
    <property type="project" value="UniProtKB-SubCell"/>
</dbReference>
<feature type="signal peptide" evidence="14">
    <location>
        <begin position="1"/>
        <end position="22"/>
    </location>
</feature>